<dbReference type="EMBL" id="JASBNA010000096">
    <property type="protein sequence ID" value="KAK7677049.1"/>
    <property type="molecule type" value="Genomic_DNA"/>
</dbReference>
<evidence type="ECO:0000313" key="1">
    <source>
        <dbReference type="EMBL" id="KAK7677049.1"/>
    </source>
</evidence>
<dbReference type="AlphaFoldDB" id="A0AAW0FFZ9"/>
<proteinExistence type="predicted"/>
<accession>A0AAW0FFZ9</accession>
<sequence length="93" mass="10279">MAKRKGSPPSARSCKRVRTTPEPVIVNLADYTRVQGRKATVHRYQEKVYSFPRQKAAHKPIRKGAASRAEALDALDADISTLQTVELTGDMAN</sequence>
<organism evidence="1 2">
    <name type="scientific">Cerrena zonata</name>
    <dbReference type="NCBI Taxonomy" id="2478898"/>
    <lineage>
        <taxon>Eukaryota</taxon>
        <taxon>Fungi</taxon>
        <taxon>Dikarya</taxon>
        <taxon>Basidiomycota</taxon>
        <taxon>Agaricomycotina</taxon>
        <taxon>Agaricomycetes</taxon>
        <taxon>Polyporales</taxon>
        <taxon>Cerrenaceae</taxon>
        <taxon>Cerrena</taxon>
    </lineage>
</organism>
<keyword evidence="2" id="KW-1185">Reference proteome</keyword>
<name>A0AAW0FFZ9_9APHY</name>
<comment type="caution">
    <text evidence="1">The sequence shown here is derived from an EMBL/GenBank/DDBJ whole genome shotgun (WGS) entry which is preliminary data.</text>
</comment>
<protein>
    <submittedName>
        <fullName evidence="1">Uncharacterized protein</fullName>
    </submittedName>
</protein>
<gene>
    <name evidence="1" type="ORF">QCA50_019947</name>
</gene>
<dbReference type="Proteomes" id="UP001385951">
    <property type="component" value="Unassembled WGS sequence"/>
</dbReference>
<reference evidence="1 2" key="1">
    <citation type="submission" date="2022-09" db="EMBL/GenBank/DDBJ databases">
        <authorList>
            <person name="Palmer J.M."/>
        </authorList>
    </citation>
    <scope>NUCLEOTIDE SEQUENCE [LARGE SCALE GENOMIC DNA]</scope>
    <source>
        <strain evidence="1 2">DSM 7382</strain>
    </source>
</reference>
<evidence type="ECO:0000313" key="2">
    <source>
        <dbReference type="Proteomes" id="UP001385951"/>
    </source>
</evidence>